<organism evidence="5 6">
    <name type="scientific">Rahnella inusitata</name>
    <dbReference type="NCBI Taxonomy" id="58169"/>
    <lineage>
        <taxon>Bacteria</taxon>
        <taxon>Pseudomonadati</taxon>
        <taxon>Pseudomonadota</taxon>
        <taxon>Gammaproteobacteria</taxon>
        <taxon>Enterobacterales</taxon>
        <taxon>Yersiniaceae</taxon>
        <taxon>Rahnella</taxon>
    </lineage>
</organism>
<comment type="caution">
    <text evidence="5">The sequence shown here is derived from an EMBL/GenBank/DDBJ whole genome shotgun (WGS) entry which is preliminary data.</text>
</comment>
<dbReference type="PROSITE" id="PS00041">
    <property type="entry name" value="HTH_ARAC_FAMILY_1"/>
    <property type="match status" value="1"/>
</dbReference>
<dbReference type="Gene3D" id="1.10.10.60">
    <property type="entry name" value="Homeodomain-like"/>
    <property type="match status" value="2"/>
</dbReference>
<dbReference type="InterPro" id="IPR011051">
    <property type="entry name" value="RmlC_Cupin_sf"/>
</dbReference>
<reference evidence="5 6" key="1">
    <citation type="submission" date="2018-09" db="EMBL/GenBank/DDBJ databases">
        <authorList>
            <person name="Le Fleche-Mateos A."/>
        </authorList>
    </citation>
    <scope>NUCLEOTIDE SEQUENCE [LARGE SCALE GENOMIC DNA]</scope>
    <source>
        <strain evidence="5 6">DSM 30078</strain>
    </source>
</reference>
<feature type="domain" description="HTH araC/xylS-type" evidence="4">
    <location>
        <begin position="179"/>
        <end position="277"/>
    </location>
</feature>
<dbReference type="RefSeq" id="WP_112165607.1">
    <property type="nucleotide sequence ID" value="NZ_JYDE01000011.1"/>
</dbReference>
<dbReference type="Pfam" id="PF12833">
    <property type="entry name" value="HTH_18"/>
    <property type="match status" value="1"/>
</dbReference>
<sequence length="287" mass="32669">MTHPLFSVLSPVLEDGTGIRHVYFAGAQHPVPALAYQVDFPRLELILDGEQMMEWEDEQGKSQATRMLAGDVLFVPANGWNSPQWQKPVRTLSILFGKQQLGFSLLHWDGTGFEGSEKGNIGRRGPRVGAFMLQALNELAWHRSDQQTAQFLVKGLLSHTLDLFSSSVKTASRSQALFTAIRQHIEEYYREPLTRDSVAKAFYISPNYLSHLFQKSGGVGLNEYLNYVRLEQAKNLLKGYDMKVKEVAHACGFVDSNYFCRQFKKSTERSPSEYRRQYRSQLEQALP</sequence>
<dbReference type="SUPFAM" id="SSF46689">
    <property type="entry name" value="Homeodomain-like"/>
    <property type="match status" value="2"/>
</dbReference>
<evidence type="ECO:0000256" key="3">
    <source>
        <dbReference type="ARBA" id="ARBA00023163"/>
    </source>
</evidence>
<dbReference type="PRINTS" id="PR00032">
    <property type="entry name" value="HTHARAC"/>
</dbReference>
<evidence type="ECO:0000313" key="6">
    <source>
        <dbReference type="Proteomes" id="UP000284119"/>
    </source>
</evidence>
<dbReference type="InterPro" id="IPR018062">
    <property type="entry name" value="HTH_AraC-typ_CS"/>
</dbReference>
<dbReference type="PANTHER" id="PTHR43280">
    <property type="entry name" value="ARAC-FAMILY TRANSCRIPTIONAL REGULATOR"/>
    <property type="match status" value="1"/>
</dbReference>
<dbReference type="SUPFAM" id="SSF51182">
    <property type="entry name" value="RmlC-like cupins"/>
    <property type="match status" value="1"/>
</dbReference>
<keyword evidence="6" id="KW-1185">Reference proteome</keyword>
<evidence type="ECO:0000313" key="5">
    <source>
        <dbReference type="EMBL" id="RJT10509.1"/>
    </source>
</evidence>
<keyword evidence="2" id="KW-0238">DNA-binding</keyword>
<dbReference type="PROSITE" id="PS01124">
    <property type="entry name" value="HTH_ARAC_FAMILY_2"/>
    <property type="match status" value="1"/>
</dbReference>
<dbReference type="PANTHER" id="PTHR43280:SF10">
    <property type="entry name" value="REGULATORY PROTEIN POCR"/>
    <property type="match status" value="1"/>
</dbReference>
<dbReference type="SMART" id="SM00342">
    <property type="entry name" value="HTH_ARAC"/>
    <property type="match status" value="1"/>
</dbReference>
<evidence type="ECO:0000259" key="4">
    <source>
        <dbReference type="PROSITE" id="PS01124"/>
    </source>
</evidence>
<dbReference type="InterPro" id="IPR020449">
    <property type="entry name" value="Tscrpt_reg_AraC-type_HTH"/>
</dbReference>
<dbReference type="Proteomes" id="UP000284119">
    <property type="component" value="Unassembled WGS sequence"/>
</dbReference>
<dbReference type="InterPro" id="IPR018060">
    <property type="entry name" value="HTH_AraC"/>
</dbReference>
<keyword evidence="3" id="KW-0804">Transcription</keyword>
<protein>
    <submittedName>
        <fullName evidence="5">Helix-turn-helix domain-containing protein</fullName>
    </submittedName>
</protein>
<name>A0ABX9NVI8_9GAMM</name>
<dbReference type="InterPro" id="IPR009057">
    <property type="entry name" value="Homeodomain-like_sf"/>
</dbReference>
<evidence type="ECO:0000256" key="2">
    <source>
        <dbReference type="ARBA" id="ARBA00023125"/>
    </source>
</evidence>
<dbReference type="EMBL" id="RAHG01000011">
    <property type="protein sequence ID" value="RJT10509.1"/>
    <property type="molecule type" value="Genomic_DNA"/>
</dbReference>
<evidence type="ECO:0000256" key="1">
    <source>
        <dbReference type="ARBA" id="ARBA00023015"/>
    </source>
</evidence>
<keyword evidence="1" id="KW-0805">Transcription regulation</keyword>
<gene>
    <name evidence="5" type="ORF">D5396_18765</name>
</gene>
<proteinExistence type="predicted"/>
<accession>A0ABX9NVI8</accession>